<dbReference type="InterPro" id="IPR011051">
    <property type="entry name" value="RmlC_Cupin_sf"/>
</dbReference>
<dbReference type="CDD" id="cd20303">
    <property type="entry name" value="cupin_ChrR_1"/>
    <property type="match status" value="2"/>
</dbReference>
<feature type="domain" description="ChrR-like cupin" evidence="1">
    <location>
        <begin position="20"/>
        <end position="123"/>
    </location>
</feature>
<comment type="caution">
    <text evidence="2">The sequence shown here is derived from an EMBL/GenBank/DDBJ whole genome shotgun (WGS) entry which is preliminary data.</text>
</comment>
<evidence type="ECO:0000313" key="2">
    <source>
        <dbReference type="EMBL" id="MBK7422944.1"/>
    </source>
</evidence>
<dbReference type="EMBL" id="JADJNC010000010">
    <property type="protein sequence ID" value="MBK7422944.1"/>
    <property type="molecule type" value="Genomic_DNA"/>
</dbReference>
<evidence type="ECO:0000313" key="3">
    <source>
        <dbReference type="Proteomes" id="UP000886602"/>
    </source>
</evidence>
<dbReference type="InterPro" id="IPR014710">
    <property type="entry name" value="RmlC-like_jellyroll"/>
</dbReference>
<feature type="domain" description="ChrR-like cupin" evidence="1">
    <location>
        <begin position="129"/>
        <end position="228"/>
    </location>
</feature>
<dbReference type="SUPFAM" id="SSF51182">
    <property type="entry name" value="RmlC-like cupins"/>
    <property type="match status" value="2"/>
</dbReference>
<dbReference type="InterPro" id="IPR025979">
    <property type="entry name" value="ChrR-like_cupin_dom"/>
</dbReference>
<dbReference type="Proteomes" id="UP000886602">
    <property type="component" value="Unassembled WGS sequence"/>
</dbReference>
<name>A0A9D7IH60_9RHOO</name>
<organism evidence="2 3">
    <name type="scientific">Candidatus Propionivibrio dominans</name>
    <dbReference type="NCBI Taxonomy" id="2954373"/>
    <lineage>
        <taxon>Bacteria</taxon>
        <taxon>Pseudomonadati</taxon>
        <taxon>Pseudomonadota</taxon>
        <taxon>Betaproteobacteria</taxon>
        <taxon>Rhodocyclales</taxon>
        <taxon>Rhodocyclaceae</taxon>
        <taxon>Propionivibrio</taxon>
    </lineage>
</organism>
<accession>A0A9D7IH60</accession>
<dbReference type="Gene3D" id="2.60.120.10">
    <property type="entry name" value="Jelly Rolls"/>
    <property type="match status" value="2"/>
</dbReference>
<reference evidence="2" key="1">
    <citation type="submission" date="2020-10" db="EMBL/GenBank/DDBJ databases">
        <title>Connecting structure to function with the recovery of over 1000 high-quality activated sludge metagenome-assembled genomes encoding full-length rRNA genes using long-read sequencing.</title>
        <authorList>
            <person name="Singleton C.M."/>
            <person name="Petriglieri F."/>
            <person name="Kristensen J.M."/>
            <person name="Kirkegaard R.H."/>
            <person name="Michaelsen T.Y."/>
            <person name="Andersen M.H."/>
            <person name="Karst S.M."/>
            <person name="Dueholm M.S."/>
            <person name="Nielsen P.H."/>
            <person name="Albertsen M."/>
        </authorList>
    </citation>
    <scope>NUCLEOTIDE SEQUENCE</scope>
    <source>
        <strain evidence="2">EsbW_18-Q3-R4-48_MAXAC.044</strain>
    </source>
</reference>
<proteinExistence type="predicted"/>
<dbReference type="Pfam" id="PF12973">
    <property type="entry name" value="Cupin_7"/>
    <property type="match status" value="2"/>
</dbReference>
<gene>
    <name evidence="2" type="ORF">IPJ48_07545</name>
</gene>
<protein>
    <submittedName>
        <fullName evidence="2">Cupin domain-containing protein</fullName>
    </submittedName>
</protein>
<dbReference type="AlphaFoldDB" id="A0A9D7IH60"/>
<evidence type="ECO:0000259" key="1">
    <source>
        <dbReference type="Pfam" id="PF12973"/>
    </source>
</evidence>
<sequence>MIAEKPLPQQLTRLNDDFDQRIVAHAADAVWRQSPQPGVERRMLDRVGAEIGRSTSIVRYAPGSAYSAHIHGGGEEILVLDGVLTDESGDYPAGSYVRNPPGTTHTPSSREGCTLFAKLWQFAADDRDRVHIDTRRADWHPGLVPGLSVMPLHGHDGISTALVRWAPNTRFNTHSHPGGEEILVLSGVFRDEAGEYPEGSWLRNPRWSSHTPFTGEQGALIYVKVGHLGATLLSPQES</sequence>